<dbReference type="EMBL" id="CAJPDS010000112">
    <property type="protein sequence ID" value="CAF9938359.1"/>
    <property type="molecule type" value="Genomic_DNA"/>
</dbReference>
<reference evidence="2" key="1">
    <citation type="submission" date="2021-03" db="EMBL/GenBank/DDBJ databases">
        <authorList>
            <person name="Tagirdzhanova G."/>
        </authorList>
    </citation>
    <scope>NUCLEOTIDE SEQUENCE</scope>
</reference>
<dbReference type="CDD" id="cd02619">
    <property type="entry name" value="Peptidase_C1"/>
    <property type="match status" value="1"/>
</dbReference>
<dbReference type="OrthoDB" id="640249at2759"/>
<dbReference type="AlphaFoldDB" id="A0A8H3G8A3"/>
<sequence>MSGDSIPLAVNRDSGFIPDPFDAKDHYYQAEDSTRPQLSVNLRKTHAPNVSGVYNQGQTGSCTANAVAAAFWYEEKAGRRAKAWGSAGPSRLFIYWNARGGYKNDSHDIKHVSDEGSQGRAAIKGLAKVGACSEADCPFVDFDGIKSKLKKTKLKGNALDEAVEEEIKKAVNTKPSDNAFRNATPHKITSYYRLDPQRPDKDVKSLTKEQKDQIGSSLLENLRKCLTEGFPVTFGFWFYLPDDDDDDAFDTTKKPFVLRDVWHRGVDSFPRHTFPHDLPPERRITDTDGKLRKPGHSVLAIGYDDERQQVLVQNSWGAHWSGNGTFWMPYAWITDFAATNDFWTIRTTEDPPDQKPKLWQEVHQEILAGA</sequence>
<gene>
    <name evidence="2" type="ORF">HETSPECPRED_001047</name>
</gene>
<organism evidence="2 3">
    <name type="scientific">Heterodermia speciosa</name>
    <dbReference type="NCBI Taxonomy" id="116794"/>
    <lineage>
        <taxon>Eukaryota</taxon>
        <taxon>Fungi</taxon>
        <taxon>Dikarya</taxon>
        <taxon>Ascomycota</taxon>
        <taxon>Pezizomycotina</taxon>
        <taxon>Lecanoromycetes</taxon>
        <taxon>OSLEUM clade</taxon>
        <taxon>Lecanoromycetidae</taxon>
        <taxon>Caliciales</taxon>
        <taxon>Physciaceae</taxon>
        <taxon>Heterodermia</taxon>
    </lineage>
</organism>
<dbReference type="Gene3D" id="3.90.70.10">
    <property type="entry name" value="Cysteine proteinases"/>
    <property type="match status" value="1"/>
</dbReference>
<dbReference type="InterPro" id="IPR000668">
    <property type="entry name" value="Peptidase_C1A_C"/>
</dbReference>
<accession>A0A8H3G8A3</accession>
<evidence type="ECO:0000313" key="2">
    <source>
        <dbReference type="EMBL" id="CAF9938359.1"/>
    </source>
</evidence>
<dbReference type="InterPro" id="IPR038765">
    <property type="entry name" value="Papain-like_cys_pep_sf"/>
</dbReference>
<name>A0A8H3G8A3_9LECA</name>
<dbReference type="GO" id="GO:0008234">
    <property type="term" value="F:cysteine-type peptidase activity"/>
    <property type="evidence" value="ECO:0007669"/>
    <property type="project" value="InterPro"/>
</dbReference>
<dbReference type="SUPFAM" id="SSF54001">
    <property type="entry name" value="Cysteine proteinases"/>
    <property type="match status" value="1"/>
</dbReference>
<dbReference type="Pfam" id="PF00112">
    <property type="entry name" value="Peptidase_C1"/>
    <property type="match status" value="1"/>
</dbReference>
<keyword evidence="3" id="KW-1185">Reference proteome</keyword>
<protein>
    <recommendedName>
        <fullName evidence="1">Peptidase C1A papain C-terminal domain-containing protein</fullName>
    </recommendedName>
</protein>
<dbReference type="Proteomes" id="UP000664521">
    <property type="component" value="Unassembled WGS sequence"/>
</dbReference>
<comment type="caution">
    <text evidence="2">The sequence shown here is derived from an EMBL/GenBank/DDBJ whole genome shotgun (WGS) entry which is preliminary data.</text>
</comment>
<dbReference type="GO" id="GO:0006508">
    <property type="term" value="P:proteolysis"/>
    <property type="evidence" value="ECO:0007669"/>
    <property type="project" value="InterPro"/>
</dbReference>
<evidence type="ECO:0000313" key="3">
    <source>
        <dbReference type="Proteomes" id="UP000664521"/>
    </source>
</evidence>
<evidence type="ECO:0000259" key="1">
    <source>
        <dbReference type="Pfam" id="PF00112"/>
    </source>
</evidence>
<feature type="domain" description="Peptidase C1A papain C-terminal" evidence="1">
    <location>
        <begin position="293"/>
        <end position="328"/>
    </location>
</feature>
<proteinExistence type="predicted"/>